<evidence type="ECO:0000313" key="2">
    <source>
        <dbReference type="Proteomes" id="UP000053660"/>
    </source>
</evidence>
<keyword evidence="2" id="KW-1185">Reference proteome</keyword>
<dbReference type="EMBL" id="KN565830">
    <property type="protein sequence ID" value="KHJ84994.1"/>
    <property type="molecule type" value="Genomic_DNA"/>
</dbReference>
<organism evidence="1 2">
    <name type="scientific">Oesophagostomum dentatum</name>
    <name type="common">Nodular worm</name>
    <dbReference type="NCBI Taxonomy" id="61180"/>
    <lineage>
        <taxon>Eukaryota</taxon>
        <taxon>Metazoa</taxon>
        <taxon>Ecdysozoa</taxon>
        <taxon>Nematoda</taxon>
        <taxon>Chromadorea</taxon>
        <taxon>Rhabditida</taxon>
        <taxon>Rhabditina</taxon>
        <taxon>Rhabditomorpha</taxon>
        <taxon>Strongyloidea</taxon>
        <taxon>Strongylidae</taxon>
        <taxon>Oesophagostomum</taxon>
    </lineage>
</organism>
<reference evidence="1 2" key="1">
    <citation type="submission" date="2014-03" db="EMBL/GenBank/DDBJ databases">
        <title>Draft genome of the hookworm Oesophagostomum dentatum.</title>
        <authorList>
            <person name="Mitreva M."/>
        </authorList>
    </citation>
    <scope>NUCLEOTIDE SEQUENCE [LARGE SCALE GENOMIC DNA]</scope>
    <source>
        <strain evidence="1 2">OD-Hann</strain>
    </source>
</reference>
<proteinExistence type="predicted"/>
<accession>A0A0B1SJA0</accession>
<evidence type="ECO:0000313" key="1">
    <source>
        <dbReference type="EMBL" id="KHJ84994.1"/>
    </source>
</evidence>
<name>A0A0B1SJA0_OESDE</name>
<gene>
    <name evidence="1" type="ORF">OESDEN_15285</name>
</gene>
<protein>
    <submittedName>
        <fullName evidence="1">Uncharacterized protein</fullName>
    </submittedName>
</protein>
<dbReference type="AlphaFoldDB" id="A0A0B1SJA0"/>
<dbReference type="Proteomes" id="UP000053660">
    <property type="component" value="Unassembled WGS sequence"/>
</dbReference>
<sequence>MEWKMEPDEQILSDSPSMEDIVIFDSDECADSRSEAVQTPPSLSMHTCQAGADLLKEMRILCQEQRQFFHEMTHMMREVCSLVQLTRAQMLEQAALKSRSVRLKEIFQQDSAEAVTTPSLP</sequence>
<dbReference type="OrthoDB" id="5875046at2759"/>